<dbReference type="AlphaFoldDB" id="A0A061DLJ7"/>
<dbReference type="OMA" id="WVLQSDP"/>
<name>A0A061DLJ7_THECC</name>
<feature type="region of interest" description="Disordered" evidence="1">
    <location>
        <begin position="121"/>
        <end position="140"/>
    </location>
</feature>
<evidence type="ECO:0000313" key="3">
    <source>
        <dbReference type="Proteomes" id="UP000026915"/>
    </source>
</evidence>
<dbReference type="eggNOG" id="ENOG502QPU2">
    <property type="taxonomic scope" value="Eukaryota"/>
</dbReference>
<sequence length="309" mass="34314">KKKKPFCFGYLELEKTTLKFRQEAEAINTPTTWKSSKIQFQNPIKNLKRKSSFLYNSAKGMSFLAGRLAGKEAAFFFQESKHAVNRLAEKNPKSLPSTPPSLEQEAQADVLPEVLKHSLPSRILGQRSDPSSLSKGSKWALHSDPNNASISSPDAMNPLRAYLSLPQVTFGPKRWALPSTEHSVMASTANAMRKDKFIPINPEKLKAAAEGLQQIGKAFAVATAIVFGGATLLFGMAASKLELHNSDDIRTKGKDLVQPKLEMIREQLSPIRTWAENMSKKWNLEREEAIKEKPIIKELSKILGAKTSN</sequence>
<dbReference type="EMBL" id="CM001879">
    <property type="protein sequence ID" value="EOX93297.1"/>
    <property type="molecule type" value="Genomic_DNA"/>
</dbReference>
<dbReference type="PANTHER" id="PTHR36704">
    <property type="entry name" value="PROTEIN, PUTATIVE-RELATED"/>
    <property type="match status" value="1"/>
</dbReference>
<evidence type="ECO:0000313" key="2">
    <source>
        <dbReference type="EMBL" id="EOX93297.1"/>
    </source>
</evidence>
<reference evidence="2 3" key="1">
    <citation type="journal article" date="2013" name="Genome Biol.">
        <title>The genome sequence of the most widely cultivated cacao type and its use to identify candidate genes regulating pod color.</title>
        <authorList>
            <person name="Motamayor J.C."/>
            <person name="Mockaitis K."/>
            <person name="Schmutz J."/>
            <person name="Haiminen N."/>
            <person name="Iii D.L."/>
            <person name="Cornejo O."/>
            <person name="Findley S.D."/>
            <person name="Zheng P."/>
            <person name="Utro F."/>
            <person name="Royaert S."/>
            <person name="Saski C."/>
            <person name="Jenkins J."/>
            <person name="Podicheti R."/>
            <person name="Zhao M."/>
            <person name="Scheffler B.E."/>
            <person name="Stack J.C."/>
            <person name="Feltus F.A."/>
            <person name="Mustiga G.M."/>
            <person name="Amores F."/>
            <person name="Phillips W."/>
            <person name="Marelli J.P."/>
            <person name="May G.D."/>
            <person name="Shapiro H."/>
            <person name="Ma J."/>
            <person name="Bustamante C.D."/>
            <person name="Schnell R.J."/>
            <person name="Main D."/>
            <person name="Gilbert D."/>
            <person name="Parida L."/>
            <person name="Kuhn D.N."/>
        </authorList>
    </citation>
    <scope>NUCLEOTIDE SEQUENCE [LARGE SCALE GENOMIC DNA]</scope>
    <source>
        <strain evidence="3">cv. Matina 1-6</strain>
    </source>
</reference>
<proteinExistence type="predicted"/>
<feature type="non-terminal residue" evidence="2">
    <location>
        <position position="1"/>
    </location>
</feature>
<keyword evidence="3" id="KW-1185">Reference proteome</keyword>
<gene>
    <name evidence="2" type="ORF">TCM_002143</name>
</gene>
<dbReference type="Proteomes" id="UP000026915">
    <property type="component" value="Chromosome 1"/>
</dbReference>
<organism evidence="2 3">
    <name type="scientific">Theobroma cacao</name>
    <name type="common">Cacao</name>
    <name type="synonym">Cocoa</name>
    <dbReference type="NCBI Taxonomy" id="3641"/>
    <lineage>
        <taxon>Eukaryota</taxon>
        <taxon>Viridiplantae</taxon>
        <taxon>Streptophyta</taxon>
        <taxon>Embryophyta</taxon>
        <taxon>Tracheophyta</taxon>
        <taxon>Spermatophyta</taxon>
        <taxon>Magnoliopsida</taxon>
        <taxon>eudicotyledons</taxon>
        <taxon>Gunneridae</taxon>
        <taxon>Pentapetalae</taxon>
        <taxon>rosids</taxon>
        <taxon>malvids</taxon>
        <taxon>Malvales</taxon>
        <taxon>Malvaceae</taxon>
        <taxon>Byttnerioideae</taxon>
        <taxon>Theobroma</taxon>
    </lineage>
</organism>
<dbReference type="Gramene" id="EOX93297">
    <property type="protein sequence ID" value="EOX93297"/>
    <property type="gene ID" value="TCM_002143"/>
</dbReference>
<evidence type="ECO:0000256" key="1">
    <source>
        <dbReference type="SAM" id="MobiDB-lite"/>
    </source>
</evidence>
<protein>
    <submittedName>
        <fullName evidence="2">Coiled-coil domain-containing protein 21, putative isoform 2</fullName>
    </submittedName>
</protein>
<accession>A0A061DLJ7</accession>
<dbReference type="PANTHER" id="PTHR36704:SF1">
    <property type="entry name" value="OS06G0239700 PROTEIN"/>
    <property type="match status" value="1"/>
</dbReference>